<accession>A0ABQ8WBY2</accession>
<dbReference type="SUPFAM" id="SSF50129">
    <property type="entry name" value="GroES-like"/>
    <property type="match status" value="1"/>
</dbReference>
<evidence type="ECO:0000313" key="2">
    <source>
        <dbReference type="Proteomes" id="UP001220256"/>
    </source>
</evidence>
<gene>
    <name evidence="1" type="ORF">N7505_009822</name>
</gene>
<dbReference type="Proteomes" id="UP001220256">
    <property type="component" value="Unassembled WGS sequence"/>
</dbReference>
<comment type="caution">
    <text evidence="1">The sequence shown here is derived from an EMBL/GenBank/DDBJ whole genome shotgun (WGS) entry which is preliminary data.</text>
</comment>
<keyword evidence="2" id="KW-1185">Reference proteome</keyword>
<evidence type="ECO:0008006" key="3">
    <source>
        <dbReference type="Google" id="ProtNLM"/>
    </source>
</evidence>
<name>A0ABQ8WBY2_PENCH</name>
<organism evidence="1 2">
    <name type="scientific">Penicillium chrysogenum</name>
    <name type="common">Penicillium notatum</name>
    <dbReference type="NCBI Taxonomy" id="5076"/>
    <lineage>
        <taxon>Eukaryota</taxon>
        <taxon>Fungi</taxon>
        <taxon>Dikarya</taxon>
        <taxon>Ascomycota</taxon>
        <taxon>Pezizomycotina</taxon>
        <taxon>Eurotiomycetes</taxon>
        <taxon>Eurotiomycetidae</taxon>
        <taxon>Eurotiales</taxon>
        <taxon>Aspergillaceae</taxon>
        <taxon>Penicillium</taxon>
        <taxon>Penicillium chrysogenum species complex</taxon>
    </lineage>
</organism>
<reference evidence="1 2" key="1">
    <citation type="journal article" date="2023" name="IMA Fungus">
        <title>Comparative genomic study of the Penicillium genus elucidates a diverse pangenome and 15 lateral gene transfer events.</title>
        <authorList>
            <person name="Petersen C."/>
            <person name="Sorensen T."/>
            <person name="Nielsen M.R."/>
            <person name="Sondergaard T.E."/>
            <person name="Sorensen J.L."/>
            <person name="Fitzpatrick D.A."/>
            <person name="Frisvad J.C."/>
            <person name="Nielsen K.L."/>
        </authorList>
    </citation>
    <scope>NUCLEOTIDE SEQUENCE [LARGE SCALE GENOMIC DNA]</scope>
    <source>
        <strain evidence="1 2">IBT 3361</strain>
    </source>
</reference>
<protein>
    <recommendedName>
        <fullName evidence="3">Alcohol dehydrogenase N-terminal domain-containing protein</fullName>
    </recommendedName>
</protein>
<dbReference type="InterPro" id="IPR011032">
    <property type="entry name" value="GroES-like_sf"/>
</dbReference>
<proteinExistence type="predicted"/>
<sequence>MKPAKPASATMNEQTFVPATMRAVYYDQIRTGDEVLAGANYTKKYREIDAGLAIGAFLDGILQRRGPTWGHMRVPPTRVVNPKYAPTHIPLHSVYGTVISTPTEDHTIPGGPKFKIGDVVLGMLSYTRDGGAADYALATEDEAR</sequence>
<evidence type="ECO:0000313" key="1">
    <source>
        <dbReference type="EMBL" id="KAJ5260441.1"/>
    </source>
</evidence>
<dbReference type="Gene3D" id="3.90.180.10">
    <property type="entry name" value="Medium-chain alcohol dehydrogenases, catalytic domain"/>
    <property type="match status" value="1"/>
</dbReference>
<dbReference type="EMBL" id="JAPVEB010000008">
    <property type="protein sequence ID" value="KAJ5260441.1"/>
    <property type="molecule type" value="Genomic_DNA"/>
</dbReference>